<dbReference type="SMART" id="SM00320">
    <property type="entry name" value="WD40"/>
    <property type="match status" value="4"/>
</dbReference>
<feature type="repeat" description="WD" evidence="3">
    <location>
        <begin position="393"/>
        <end position="418"/>
    </location>
</feature>
<dbReference type="GO" id="GO:0005680">
    <property type="term" value="C:anaphase-promoting complex"/>
    <property type="evidence" value="ECO:0007669"/>
    <property type="project" value="TreeGrafter"/>
</dbReference>
<dbReference type="RefSeq" id="XP_026725327.1">
    <property type="nucleotide sequence ID" value="XM_026869526.1"/>
</dbReference>
<dbReference type="OrthoDB" id="10263272at2759"/>
<dbReference type="InterPro" id="IPR015943">
    <property type="entry name" value="WD40/YVTN_repeat-like_dom_sf"/>
</dbReference>
<dbReference type="InterPro" id="IPR001680">
    <property type="entry name" value="WD40_rpt"/>
</dbReference>
<dbReference type="GO" id="GO:1905786">
    <property type="term" value="P:positive regulation of anaphase-promoting complex-dependent catabolic process"/>
    <property type="evidence" value="ECO:0007669"/>
    <property type="project" value="TreeGrafter"/>
</dbReference>
<dbReference type="InterPro" id="IPR036322">
    <property type="entry name" value="WD40_repeat_dom_sf"/>
</dbReference>
<gene>
    <name evidence="5" type="primary">LOC113492177</name>
</gene>
<dbReference type="PANTHER" id="PTHR19918:SF52">
    <property type="entry name" value="PROTEIN CORTEX"/>
    <property type="match status" value="1"/>
</dbReference>
<sequence>MNRSTFGRKSLNGQRPRVDRFIAPRDHFPGLCRRMTWAVREKTADDVWYTKYLQQKRYANYLDEAFGLEPMKPEPLKQDEEEAVQLWPCVPRKRSYLSSADSILDLPTYSYAAFPELLDWSNDNILVAALGRNYHKWSWRTQSLISQGFTEDHIHCCKFDPKGKLLILGTDYKTVEVHDNAQSKCVAKNTCRCEEGTQYQQGHACSITAMDWSPTGNSFVIGCSHGTLSSFTRNARAISSCNANRNAILVARVSPDARYVTAAAVNDDDVLVFTWPGLQLFSSLKSDWTIKALTWHPWRSALLGIGAVTSSLNARVALWDAPTGKVRKRTLGRNHYSLDAMLFSKRTGELVLSLWNTDRETSAPKTCSQLVVMSDPDTVVDQWGEGRSGLDRVRTMVFSPDGTKLATATADEDLIIWNFLPEDKRKRKKSCKKFSAIPVYLDKATSGVSLR</sequence>
<reference evidence="5" key="1">
    <citation type="submission" date="2025-08" db="UniProtKB">
        <authorList>
            <consortium name="RefSeq"/>
        </authorList>
    </citation>
    <scope>IDENTIFICATION</scope>
</reference>
<proteinExistence type="predicted"/>
<dbReference type="GO" id="GO:1990757">
    <property type="term" value="F:ubiquitin ligase activator activity"/>
    <property type="evidence" value="ECO:0007669"/>
    <property type="project" value="TreeGrafter"/>
</dbReference>
<evidence type="ECO:0000313" key="4">
    <source>
        <dbReference type="Proteomes" id="UP000322000"/>
    </source>
</evidence>
<dbReference type="InterPro" id="IPR033010">
    <property type="entry name" value="Cdc20/Fizzy"/>
</dbReference>
<evidence type="ECO:0000256" key="1">
    <source>
        <dbReference type="ARBA" id="ARBA00022574"/>
    </source>
</evidence>
<dbReference type="KEGG" id="tnl:113492177"/>
<dbReference type="PANTHER" id="PTHR19918">
    <property type="entry name" value="CELL DIVISION CYCLE 20 CDC20 FIZZY -RELATED"/>
    <property type="match status" value="1"/>
</dbReference>
<evidence type="ECO:0000256" key="2">
    <source>
        <dbReference type="ARBA" id="ARBA00022737"/>
    </source>
</evidence>
<evidence type="ECO:0000256" key="3">
    <source>
        <dbReference type="PROSITE-ProRule" id="PRU00221"/>
    </source>
</evidence>
<dbReference type="GO" id="GO:0010997">
    <property type="term" value="F:anaphase-promoting complex binding"/>
    <property type="evidence" value="ECO:0007669"/>
    <property type="project" value="InterPro"/>
</dbReference>
<dbReference type="InParanoid" id="A0A7E5VAL5"/>
<dbReference type="PROSITE" id="PS50082">
    <property type="entry name" value="WD_REPEATS_2"/>
    <property type="match status" value="1"/>
</dbReference>
<name>A0A7E5VAL5_TRINI</name>
<dbReference type="GO" id="GO:0031145">
    <property type="term" value="P:anaphase-promoting complex-dependent catabolic process"/>
    <property type="evidence" value="ECO:0007669"/>
    <property type="project" value="TreeGrafter"/>
</dbReference>
<dbReference type="FunCoup" id="A0A7E5VAL5">
    <property type="interactions" value="48"/>
</dbReference>
<evidence type="ECO:0000313" key="5">
    <source>
        <dbReference type="RefSeq" id="XP_026725327.1"/>
    </source>
</evidence>
<dbReference type="AlphaFoldDB" id="A0A7E5VAL5"/>
<keyword evidence="1 3" id="KW-0853">WD repeat</keyword>
<dbReference type="SUPFAM" id="SSF50978">
    <property type="entry name" value="WD40 repeat-like"/>
    <property type="match status" value="1"/>
</dbReference>
<organism evidence="4 5">
    <name type="scientific">Trichoplusia ni</name>
    <name type="common">Cabbage looper</name>
    <dbReference type="NCBI Taxonomy" id="7111"/>
    <lineage>
        <taxon>Eukaryota</taxon>
        <taxon>Metazoa</taxon>
        <taxon>Ecdysozoa</taxon>
        <taxon>Arthropoda</taxon>
        <taxon>Hexapoda</taxon>
        <taxon>Insecta</taxon>
        <taxon>Pterygota</taxon>
        <taxon>Neoptera</taxon>
        <taxon>Endopterygota</taxon>
        <taxon>Lepidoptera</taxon>
        <taxon>Glossata</taxon>
        <taxon>Ditrysia</taxon>
        <taxon>Noctuoidea</taxon>
        <taxon>Noctuidae</taxon>
        <taxon>Plusiinae</taxon>
        <taxon>Trichoplusia</taxon>
    </lineage>
</organism>
<dbReference type="Proteomes" id="UP000322000">
    <property type="component" value="Chromosome 3"/>
</dbReference>
<dbReference type="Pfam" id="PF00400">
    <property type="entry name" value="WD40"/>
    <property type="match status" value="2"/>
</dbReference>
<keyword evidence="4" id="KW-1185">Reference proteome</keyword>
<dbReference type="GeneID" id="113492177"/>
<keyword evidence="2" id="KW-0677">Repeat</keyword>
<protein>
    <submittedName>
        <fullName evidence="5">Protein cortex-like</fullName>
    </submittedName>
</protein>
<accession>A0A7E5VAL5</accession>
<dbReference type="Gene3D" id="2.130.10.10">
    <property type="entry name" value="YVTN repeat-like/Quinoprotein amine dehydrogenase"/>
    <property type="match status" value="1"/>
</dbReference>